<feature type="transmembrane region" description="Helical" evidence="1">
    <location>
        <begin position="194"/>
        <end position="211"/>
    </location>
</feature>
<sequence length="635" mass="70630">MDEILRRLDALEHRLSVLETGVTRSSAVAPREQNLPPPPPVYRAESPGSGVMDTARARIADVAGHTGSHPKDIESYIGRWMLGVVGIIAIIFGASFFLKYAFDNNIIGETGRVMLGVFGGLGFIVLGEILRPRLEKYSFILSGGGLALLYLSIYAAYAFYPQTFGLSQTGAFAFMSAVTAFGVILSVWANAMPLASLAAFGGFLTPFLIGSTHPNDMGFFSYIALLNLGILAVAFSKNWRALTLLGFLGTMINFAAWFGTQYHPEKLFFTIYALVTFYAIYVCTSVVANLSTKEASNEGDLFILSINPAWFFGWLYFLLKPDYEYSLGFIAAALGAVYIFFAYLASTIHREDSKFALFLGAIAVLFLTIAVPLQLHQNAITIAWAMEAAILFVLGFVVRNEWMRKFALMVFVLAGMRLFALDSGSGDLAQFMLVFNKRFFTYLMVIIGAAIMGYAATAEHALLTVRERGIGAFLWGAANVLLLIVITLEIYTFYDARIYVLTETYARAAERNTPADQRGEPYAYNLQYQAELQAQNSSQYRSLSNQRNAAISVFWTLYAILFISLGMAWRNTSVRWSALALFGVTIAKVFLYDLASLRTPYRIVSFMVLGFILLGASYLYFQYEKKLKYERELPQ</sequence>
<feature type="transmembrane region" description="Helical" evidence="1">
    <location>
        <begin position="355"/>
        <end position="373"/>
    </location>
</feature>
<feature type="transmembrane region" description="Helical" evidence="1">
    <location>
        <begin position="549"/>
        <end position="569"/>
    </location>
</feature>
<feature type="transmembrane region" description="Helical" evidence="1">
    <location>
        <begin position="439"/>
        <end position="458"/>
    </location>
</feature>
<feature type="transmembrane region" description="Helical" evidence="1">
    <location>
        <begin position="217"/>
        <end position="235"/>
    </location>
</feature>
<feature type="transmembrane region" description="Helical" evidence="1">
    <location>
        <begin position="601"/>
        <end position="621"/>
    </location>
</feature>
<feature type="transmembrane region" description="Helical" evidence="1">
    <location>
        <begin position="242"/>
        <end position="262"/>
    </location>
</feature>
<keyword evidence="1" id="KW-0472">Membrane</keyword>
<dbReference type="PANTHER" id="PTHR38434:SF1">
    <property type="entry name" value="BLL2549 PROTEIN"/>
    <property type="match status" value="1"/>
</dbReference>
<feature type="transmembrane region" description="Helical" evidence="1">
    <location>
        <begin position="166"/>
        <end position="187"/>
    </location>
</feature>
<protein>
    <recommendedName>
        <fullName evidence="4">DUF2339 domain-containing protein</fullName>
    </recommendedName>
</protein>
<reference evidence="2 3" key="1">
    <citation type="journal article" date="2016" name="Nat. Commun.">
        <title>Thousands of microbial genomes shed light on interconnected biogeochemical processes in an aquifer system.</title>
        <authorList>
            <person name="Anantharaman K."/>
            <person name="Brown C.T."/>
            <person name="Hug L.A."/>
            <person name="Sharon I."/>
            <person name="Castelle C.J."/>
            <person name="Probst A.J."/>
            <person name="Thomas B.C."/>
            <person name="Singh A."/>
            <person name="Wilkins M.J."/>
            <person name="Karaoz U."/>
            <person name="Brodie E.L."/>
            <person name="Williams K.H."/>
            <person name="Hubbard S.S."/>
            <person name="Banfield J.F."/>
        </authorList>
    </citation>
    <scope>NUCLEOTIDE SEQUENCE [LARGE SCALE GENOMIC DNA]</scope>
</reference>
<feature type="transmembrane region" description="Helical" evidence="1">
    <location>
        <begin position="576"/>
        <end position="595"/>
    </location>
</feature>
<feature type="transmembrane region" description="Helical" evidence="1">
    <location>
        <begin position="137"/>
        <end position="160"/>
    </location>
</feature>
<keyword evidence="1" id="KW-1133">Transmembrane helix</keyword>
<feature type="transmembrane region" description="Helical" evidence="1">
    <location>
        <begin position="113"/>
        <end position="130"/>
    </location>
</feature>
<evidence type="ECO:0008006" key="4">
    <source>
        <dbReference type="Google" id="ProtNLM"/>
    </source>
</evidence>
<feature type="transmembrane region" description="Helical" evidence="1">
    <location>
        <begin position="470"/>
        <end position="494"/>
    </location>
</feature>
<evidence type="ECO:0000256" key="1">
    <source>
        <dbReference type="SAM" id="Phobius"/>
    </source>
</evidence>
<comment type="caution">
    <text evidence="2">The sequence shown here is derived from an EMBL/GenBank/DDBJ whole genome shotgun (WGS) entry which is preliminary data.</text>
</comment>
<feature type="transmembrane region" description="Helical" evidence="1">
    <location>
        <begin position="325"/>
        <end position="343"/>
    </location>
</feature>
<dbReference type="PANTHER" id="PTHR38434">
    <property type="entry name" value="BLL2549 PROTEIN"/>
    <property type="match status" value="1"/>
</dbReference>
<name>A0A1G2G6F2_9BACT</name>
<feature type="transmembrane region" description="Helical" evidence="1">
    <location>
        <begin position="410"/>
        <end position="433"/>
    </location>
</feature>
<dbReference type="Pfam" id="PF10101">
    <property type="entry name" value="DUF2339"/>
    <property type="match status" value="1"/>
</dbReference>
<accession>A0A1G2G6F2</accession>
<feature type="transmembrane region" description="Helical" evidence="1">
    <location>
        <begin position="301"/>
        <end position="319"/>
    </location>
</feature>
<dbReference type="AlphaFoldDB" id="A0A1G2G6F2"/>
<feature type="transmembrane region" description="Helical" evidence="1">
    <location>
        <begin position="379"/>
        <end position="398"/>
    </location>
</feature>
<proteinExistence type="predicted"/>
<evidence type="ECO:0000313" key="2">
    <source>
        <dbReference type="EMBL" id="OGZ45824.1"/>
    </source>
</evidence>
<feature type="transmembrane region" description="Helical" evidence="1">
    <location>
        <begin position="268"/>
        <end position="289"/>
    </location>
</feature>
<dbReference type="Proteomes" id="UP000177785">
    <property type="component" value="Unassembled WGS sequence"/>
</dbReference>
<dbReference type="EMBL" id="MHNL01000005">
    <property type="protein sequence ID" value="OGZ45824.1"/>
    <property type="molecule type" value="Genomic_DNA"/>
</dbReference>
<feature type="transmembrane region" description="Helical" evidence="1">
    <location>
        <begin position="80"/>
        <end position="101"/>
    </location>
</feature>
<organism evidence="2 3">
    <name type="scientific">Candidatus Ryanbacteria bacterium RIFCSPHIGHO2_01_FULL_48_27</name>
    <dbReference type="NCBI Taxonomy" id="1802115"/>
    <lineage>
        <taxon>Bacteria</taxon>
        <taxon>Candidatus Ryaniibacteriota</taxon>
    </lineage>
</organism>
<evidence type="ECO:0000313" key="3">
    <source>
        <dbReference type="Proteomes" id="UP000177785"/>
    </source>
</evidence>
<keyword evidence="1" id="KW-0812">Transmembrane</keyword>
<dbReference type="InterPro" id="IPR019286">
    <property type="entry name" value="DUF2339_TM"/>
</dbReference>
<gene>
    <name evidence="2" type="ORF">A2756_02870</name>
</gene>
<dbReference type="STRING" id="1802115.A2756_02870"/>